<organism evidence="2 3">
    <name type="scientific">Olea europaea subsp. europaea</name>
    <dbReference type="NCBI Taxonomy" id="158383"/>
    <lineage>
        <taxon>Eukaryota</taxon>
        <taxon>Viridiplantae</taxon>
        <taxon>Streptophyta</taxon>
        <taxon>Embryophyta</taxon>
        <taxon>Tracheophyta</taxon>
        <taxon>Spermatophyta</taxon>
        <taxon>Magnoliopsida</taxon>
        <taxon>eudicotyledons</taxon>
        <taxon>Gunneridae</taxon>
        <taxon>Pentapetalae</taxon>
        <taxon>asterids</taxon>
        <taxon>lamiids</taxon>
        <taxon>Lamiales</taxon>
        <taxon>Oleaceae</taxon>
        <taxon>Oleeae</taxon>
        <taxon>Olea</taxon>
    </lineage>
</organism>
<gene>
    <name evidence="2" type="ORF">OLEA9_A108726</name>
</gene>
<reference evidence="2 3" key="1">
    <citation type="submission" date="2019-12" db="EMBL/GenBank/DDBJ databases">
        <authorList>
            <person name="Alioto T."/>
            <person name="Alioto T."/>
            <person name="Gomez Garrido J."/>
        </authorList>
    </citation>
    <scope>NUCLEOTIDE SEQUENCE [LARGE SCALE GENOMIC DNA]</scope>
</reference>
<dbReference type="AlphaFoldDB" id="A0A8S0RER8"/>
<comment type="caution">
    <text evidence="2">The sequence shown here is derived from an EMBL/GenBank/DDBJ whole genome shotgun (WGS) entry which is preliminary data.</text>
</comment>
<keyword evidence="3" id="KW-1185">Reference proteome</keyword>
<proteinExistence type="predicted"/>
<evidence type="ECO:0000313" key="3">
    <source>
        <dbReference type="Proteomes" id="UP000594638"/>
    </source>
</evidence>
<name>A0A8S0RER8_OLEEU</name>
<dbReference type="Proteomes" id="UP000594638">
    <property type="component" value="Unassembled WGS sequence"/>
</dbReference>
<evidence type="ECO:0000256" key="1">
    <source>
        <dbReference type="SAM" id="MobiDB-lite"/>
    </source>
</evidence>
<sequence length="113" mass="13051">MEDAAFISGYSADVDQNSFCYFHSDCEEDPDFVDSNHNFESEQDDIEYNRHVIDGMEIGMDDCQDEVQDQREEGCDNELELPSSEELLPQCSSDEDGSYHFPEFFIDQDLKNP</sequence>
<feature type="compositionally biased region" description="Low complexity" evidence="1">
    <location>
        <begin position="80"/>
        <end position="89"/>
    </location>
</feature>
<dbReference type="Gramene" id="OE9A108726T1">
    <property type="protein sequence ID" value="OE9A108726C1"/>
    <property type="gene ID" value="OE9A108726"/>
</dbReference>
<dbReference type="EMBL" id="CACTIH010003611">
    <property type="protein sequence ID" value="CAA2977664.1"/>
    <property type="molecule type" value="Genomic_DNA"/>
</dbReference>
<protein>
    <submittedName>
        <fullName evidence="2">Uncharacterized protein</fullName>
    </submittedName>
</protein>
<accession>A0A8S0RER8</accession>
<evidence type="ECO:0000313" key="2">
    <source>
        <dbReference type="EMBL" id="CAA2977664.1"/>
    </source>
</evidence>
<feature type="region of interest" description="Disordered" evidence="1">
    <location>
        <begin position="69"/>
        <end position="113"/>
    </location>
</feature>